<dbReference type="Pfam" id="PF03448">
    <property type="entry name" value="MgtE_N"/>
    <property type="match status" value="1"/>
</dbReference>
<evidence type="ECO:0000256" key="2">
    <source>
        <dbReference type="ARBA" id="ARBA00009749"/>
    </source>
</evidence>
<evidence type="ECO:0000256" key="3">
    <source>
        <dbReference type="ARBA" id="ARBA00022448"/>
    </source>
</evidence>
<evidence type="ECO:0000256" key="5">
    <source>
        <dbReference type="ARBA" id="ARBA00022842"/>
    </source>
</evidence>
<reference evidence="11 12" key="1">
    <citation type="submission" date="2018-07" db="EMBL/GenBank/DDBJ databases">
        <title>Sequencing the genomes of 1000 actinobacteria strains.</title>
        <authorList>
            <person name="Klenk H.-P."/>
        </authorList>
    </citation>
    <scope>NUCLEOTIDE SEQUENCE [LARGE SCALE GENOMIC DNA]</scope>
    <source>
        <strain evidence="11 12">DSM 14442</strain>
    </source>
</reference>
<keyword evidence="12" id="KW-1185">Reference proteome</keyword>
<dbReference type="GO" id="GO:0005886">
    <property type="term" value="C:plasma membrane"/>
    <property type="evidence" value="ECO:0007669"/>
    <property type="project" value="UniProtKB-SubCell"/>
</dbReference>
<comment type="similarity">
    <text evidence="2 9">Belongs to the SLC41A transporter family.</text>
</comment>
<dbReference type="PANTHER" id="PTHR41394:SF8">
    <property type="entry name" value="MAGNESIUM TRANSPORTER MGTE"/>
    <property type="match status" value="1"/>
</dbReference>
<keyword evidence="9" id="KW-0479">Metal-binding</keyword>
<keyword evidence="6 9" id="KW-1133">Transmembrane helix</keyword>
<dbReference type="InterPro" id="IPR000644">
    <property type="entry name" value="CBS_dom"/>
</dbReference>
<dbReference type="Pfam" id="PF00571">
    <property type="entry name" value="CBS"/>
    <property type="match status" value="1"/>
</dbReference>
<dbReference type="SMART" id="SM00116">
    <property type="entry name" value="CBS"/>
    <property type="match status" value="1"/>
</dbReference>
<keyword evidence="7 9" id="KW-0472">Membrane</keyword>
<feature type="transmembrane region" description="Helical" evidence="9">
    <location>
        <begin position="444"/>
        <end position="467"/>
    </location>
</feature>
<name>A0A3D9LBZ3_9MICC</name>
<keyword evidence="9" id="KW-1003">Cell membrane</keyword>
<keyword evidence="3 9" id="KW-0813">Transport</keyword>
<evidence type="ECO:0000256" key="1">
    <source>
        <dbReference type="ARBA" id="ARBA00004141"/>
    </source>
</evidence>
<dbReference type="Gene3D" id="3.10.580.10">
    <property type="entry name" value="CBS-domain"/>
    <property type="match status" value="1"/>
</dbReference>
<evidence type="ECO:0000259" key="10">
    <source>
        <dbReference type="PROSITE" id="PS51371"/>
    </source>
</evidence>
<dbReference type="Pfam" id="PF01769">
    <property type="entry name" value="MgtE"/>
    <property type="match status" value="1"/>
</dbReference>
<dbReference type="InterPro" id="IPR038076">
    <property type="entry name" value="MgtE_N_sf"/>
</dbReference>
<comment type="subcellular location">
    <subcellularLocation>
        <location evidence="9">Cell membrane</location>
        <topology evidence="9">Multi-pass membrane protein</topology>
    </subcellularLocation>
    <subcellularLocation>
        <location evidence="1">Membrane</location>
        <topology evidence="1">Multi-pass membrane protein</topology>
    </subcellularLocation>
</comment>
<keyword evidence="4 9" id="KW-0812">Transmembrane</keyword>
<feature type="transmembrane region" description="Helical" evidence="9">
    <location>
        <begin position="406"/>
        <end position="432"/>
    </location>
</feature>
<dbReference type="SUPFAM" id="SSF158791">
    <property type="entry name" value="MgtE N-terminal domain-like"/>
    <property type="match status" value="1"/>
</dbReference>
<feature type="domain" description="CBS" evidence="10">
    <location>
        <begin position="221"/>
        <end position="277"/>
    </location>
</feature>
<dbReference type="InterPro" id="IPR006667">
    <property type="entry name" value="SLC41_membr_dom"/>
</dbReference>
<proteinExistence type="inferred from homology"/>
<feature type="transmembrane region" description="Helical" evidence="9">
    <location>
        <begin position="305"/>
        <end position="325"/>
    </location>
</feature>
<dbReference type="CDD" id="cd04606">
    <property type="entry name" value="CBS_pair_Mg_transporter"/>
    <property type="match status" value="1"/>
</dbReference>
<gene>
    <name evidence="11" type="ORF">C8E99_1485</name>
</gene>
<dbReference type="PANTHER" id="PTHR41394">
    <property type="entry name" value="MAGNESIUM TRANSPORTER MGTE"/>
    <property type="match status" value="1"/>
</dbReference>
<protein>
    <recommendedName>
        <fullName evidence="9">Magnesium transporter MgtE</fullName>
    </recommendedName>
</protein>
<dbReference type="NCBIfam" id="TIGR00400">
    <property type="entry name" value="mgtE"/>
    <property type="match status" value="1"/>
</dbReference>
<evidence type="ECO:0000313" key="12">
    <source>
        <dbReference type="Proteomes" id="UP000256727"/>
    </source>
</evidence>
<dbReference type="AlphaFoldDB" id="A0A3D9LBZ3"/>
<feature type="transmembrane region" description="Helical" evidence="9">
    <location>
        <begin position="379"/>
        <end position="400"/>
    </location>
</feature>
<dbReference type="InterPro" id="IPR036739">
    <property type="entry name" value="SLC41_membr_dom_sf"/>
</dbReference>
<feature type="transmembrane region" description="Helical" evidence="9">
    <location>
        <begin position="337"/>
        <end position="358"/>
    </location>
</feature>
<sequence length="472" mass="50613">MSRRMINRRTRPVDAATPTAIMDRDLRAVLALGDPRALDAWLEHTASPQERSDQLDELSDDDVVALAGALDLPTGLELFDGVEPDVLTRVLVRLPLAQAAGLLDAFDADVTADVLRDMRAEERERLLTAMGRAHSAVVRGLLSWPEDSAAAQMSPNAVTVRPIWVVQDAVRAIRVAAADLQADSHTAAYVYVTSADAQVVGVVTFRALVFAEPGTLVAQIMDEDVVTVDPLEDQEQAAAVLTDHRLLAVPVVDDDGVLLGLLTADDVADILEEETTEDAEKQGGSSPLDVPYLRASPWLLWRKRIVWLLVLFLAEMYTGTVLRHFEDELAQVVALSFFIPLLIGTGGNSGTQITTTLVRAMAVGEVRLRNVLLVLRKEMSTAVLVAASVAALAWVRALTLNVGNEVALTVTVTVAAIVLWSAFVASVLPLVLKRLGLDPAVVSAPMITTVVDGTGLIIYFTVAHLLIGALGG</sequence>
<dbReference type="SUPFAM" id="SSF161093">
    <property type="entry name" value="MgtE membrane domain-like"/>
    <property type="match status" value="1"/>
</dbReference>
<dbReference type="EMBL" id="QREH01000001">
    <property type="protein sequence ID" value="REE03672.1"/>
    <property type="molecule type" value="Genomic_DNA"/>
</dbReference>
<comment type="function">
    <text evidence="9">Acts as a magnesium transporter.</text>
</comment>
<dbReference type="Proteomes" id="UP000256727">
    <property type="component" value="Unassembled WGS sequence"/>
</dbReference>
<accession>A0A3D9LBZ3</accession>
<organism evidence="11 12">
    <name type="scientific">Citricoccus muralis</name>
    <dbReference type="NCBI Taxonomy" id="169134"/>
    <lineage>
        <taxon>Bacteria</taxon>
        <taxon>Bacillati</taxon>
        <taxon>Actinomycetota</taxon>
        <taxon>Actinomycetes</taxon>
        <taxon>Micrococcales</taxon>
        <taxon>Micrococcaceae</taxon>
        <taxon>Citricoccus</taxon>
    </lineage>
</organism>
<evidence type="ECO:0000256" key="6">
    <source>
        <dbReference type="ARBA" id="ARBA00022989"/>
    </source>
</evidence>
<dbReference type="InterPro" id="IPR006668">
    <property type="entry name" value="Mg_transptr_MgtE_intracell_dom"/>
</dbReference>
<dbReference type="SUPFAM" id="SSF54631">
    <property type="entry name" value="CBS-domain pair"/>
    <property type="match status" value="1"/>
</dbReference>
<evidence type="ECO:0000256" key="7">
    <source>
        <dbReference type="ARBA" id="ARBA00023136"/>
    </source>
</evidence>
<keyword evidence="5 9" id="KW-0460">Magnesium</keyword>
<dbReference type="InterPro" id="IPR046342">
    <property type="entry name" value="CBS_dom_sf"/>
</dbReference>
<evidence type="ECO:0000256" key="4">
    <source>
        <dbReference type="ARBA" id="ARBA00022692"/>
    </source>
</evidence>
<keyword evidence="8" id="KW-0129">CBS domain</keyword>
<dbReference type="Gene3D" id="1.10.357.20">
    <property type="entry name" value="SLC41 divalent cation transporters, integral membrane domain"/>
    <property type="match status" value="1"/>
</dbReference>
<evidence type="ECO:0000256" key="9">
    <source>
        <dbReference type="RuleBase" id="RU362011"/>
    </source>
</evidence>
<dbReference type="PROSITE" id="PS51371">
    <property type="entry name" value="CBS"/>
    <property type="match status" value="1"/>
</dbReference>
<dbReference type="GO" id="GO:0015095">
    <property type="term" value="F:magnesium ion transmembrane transporter activity"/>
    <property type="evidence" value="ECO:0007669"/>
    <property type="project" value="UniProtKB-UniRule"/>
</dbReference>
<dbReference type="Gene3D" id="1.25.60.10">
    <property type="entry name" value="MgtE N-terminal domain-like"/>
    <property type="match status" value="1"/>
</dbReference>
<evidence type="ECO:0000313" key="11">
    <source>
        <dbReference type="EMBL" id="REE03672.1"/>
    </source>
</evidence>
<comment type="subunit">
    <text evidence="9">Homodimer.</text>
</comment>
<dbReference type="SMART" id="SM00924">
    <property type="entry name" value="MgtE_N"/>
    <property type="match status" value="1"/>
</dbReference>
<dbReference type="GO" id="GO:0046872">
    <property type="term" value="F:metal ion binding"/>
    <property type="evidence" value="ECO:0007669"/>
    <property type="project" value="UniProtKB-KW"/>
</dbReference>
<evidence type="ECO:0000256" key="8">
    <source>
        <dbReference type="PROSITE-ProRule" id="PRU00703"/>
    </source>
</evidence>
<dbReference type="InterPro" id="IPR006669">
    <property type="entry name" value="MgtE_transporter"/>
</dbReference>
<comment type="caution">
    <text evidence="11">The sequence shown here is derived from an EMBL/GenBank/DDBJ whole genome shotgun (WGS) entry which is preliminary data.</text>
</comment>